<gene>
    <name evidence="3" type="ORF">KIPB_011856</name>
</gene>
<organism evidence="3 4">
    <name type="scientific">Kipferlia bialata</name>
    <dbReference type="NCBI Taxonomy" id="797122"/>
    <lineage>
        <taxon>Eukaryota</taxon>
        <taxon>Metamonada</taxon>
        <taxon>Carpediemonas-like organisms</taxon>
        <taxon>Kipferlia</taxon>
    </lineage>
</organism>
<feature type="domain" description="4Fe-4S ferredoxin-type" evidence="2">
    <location>
        <begin position="1"/>
        <end position="24"/>
    </location>
</feature>
<comment type="similarity">
    <text evidence="1">Belongs to the NARF family.</text>
</comment>
<dbReference type="InterPro" id="IPR017900">
    <property type="entry name" value="4Fe4S_Fe_S_CS"/>
</dbReference>
<dbReference type="Proteomes" id="UP000265618">
    <property type="component" value="Unassembled WGS sequence"/>
</dbReference>
<sequence length="218" mass="23727">DTPCIACGQCASFCPTSAISGVSHIDRIYRAIQEGKVLVAQTAPSVRVALGEEVGMPSGAITTGGMVASLRMLGFQYVVDTNFGADLTIMEEGTELLSRLQKSWDGQAVTLPMFTSCCPGWVNFVEQEAPDFMGNLSTCKSPMQMVSAMVKTYFAKMNKINPADIFHVAVMPCTAKKQEIAREIQRKTDGTFDADACITTRELGTMIRKHNIDFAHIK</sequence>
<evidence type="ECO:0000313" key="3">
    <source>
        <dbReference type="EMBL" id="GIQ89401.1"/>
    </source>
</evidence>
<name>A0A9K3D5W1_9EUKA</name>
<evidence type="ECO:0000256" key="1">
    <source>
        <dbReference type="ARBA" id="ARBA00006596"/>
    </source>
</evidence>
<evidence type="ECO:0000313" key="4">
    <source>
        <dbReference type="Proteomes" id="UP000265618"/>
    </source>
</evidence>
<dbReference type="PANTHER" id="PTHR11615">
    <property type="entry name" value="NITRATE, FORMATE, IRON DEHYDROGENASE"/>
    <property type="match status" value="1"/>
</dbReference>
<feature type="non-terminal residue" evidence="3">
    <location>
        <position position="218"/>
    </location>
</feature>
<dbReference type="Gene3D" id="3.40.50.1780">
    <property type="match status" value="2"/>
</dbReference>
<dbReference type="Pfam" id="PF00037">
    <property type="entry name" value="Fer4"/>
    <property type="match status" value="1"/>
</dbReference>
<dbReference type="PROSITE" id="PS00198">
    <property type="entry name" value="4FE4S_FER_1"/>
    <property type="match status" value="1"/>
</dbReference>
<dbReference type="OrthoDB" id="10253113at2759"/>
<keyword evidence="4" id="KW-1185">Reference proteome</keyword>
<reference evidence="3 4" key="1">
    <citation type="journal article" date="2018" name="PLoS ONE">
        <title>The draft genome of Kipferlia bialata reveals reductive genome evolution in fornicate parasites.</title>
        <authorList>
            <person name="Tanifuji G."/>
            <person name="Takabayashi S."/>
            <person name="Kume K."/>
            <person name="Takagi M."/>
            <person name="Nakayama T."/>
            <person name="Kamikawa R."/>
            <person name="Inagaki Y."/>
            <person name="Hashimoto T."/>
        </authorList>
    </citation>
    <scope>NUCLEOTIDE SEQUENCE [LARGE SCALE GENOMIC DNA]</scope>
    <source>
        <strain evidence="3">NY0173</strain>
    </source>
</reference>
<dbReference type="Pfam" id="PF02906">
    <property type="entry name" value="Fe_hyd_lg_C"/>
    <property type="match status" value="1"/>
</dbReference>
<dbReference type="InterPro" id="IPR017896">
    <property type="entry name" value="4Fe4S_Fe-S-bd"/>
</dbReference>
<evidence type="ECO:0000259" key="2">
    <source>
        <dbReference type="PROSITE" id="PS51379"/>
    </source>
</evidence>
<comment type="caution">
    <text evidence="3">The sequence shown here is derived from an EMBL/GenBank/DDBJ whole genome shotgun (WGS) entry which is preliminary data.</text>
</comment>
<dbReference type="AlphaFoldDB" id="A0A9K3D5W1"/>
<accession>A0A9K3D5W1</accession>
<proteinExistence type="inferred from homology"/>
<dbReference type="InterPro" id="IPR009016">
    <property type="entry name" value="Fe_hydrogenase"/>
</dbReference>
<dbReference type="SUPFAM" id="SSF53920">
    <property type="entry name" value="Fe-only hydrogenase"/>
    <property type="match status" value="1"/>
</dbReference>
<dbReference type="EMBL" id="BDIP01005003">
    <property type="protein sequence ID" value="GIQ89401.1"/>
    <property type="molecule type" value="Genomic_DNA"/>
</dbReference>
<feature type="non-terminal residue" evidence="3">
    <location>
        <position position="1"/>
    </location>
</feature>
<protein>
    <recommendedName>
        <fullName evidence="2">4Fe-4S ferredoxin-type domain-containing protein</fullName>
    </recommendedName>
</protein>
<dbReference type="InterPro" id="IPR004108">
    <property type="entry name" value="Fe_hydrogenase_lsu_C"/>
</dbReference>
<dbReference type="PROSITE" id="PS51379">
    <property type="entry name" value="4FE4S_FER_2"/>
    <property type="match status" value="1"/>
</dbReference>
<dbReference type="InterPro" id="IPR050340">
    <property type="entry name" value="Cytosolic_Fe-S_CAF"/>
</dbReference>